<organism evidence="3 4">
    <name type="scientific">Arcicella aquatica</name>
    <dbReference type="NCBI Taxonomy" id="217141"/>
    <lineage>
        <taxon>Bacteria</taxon>
        <taxon>Pseudomonadati</taxon>
        <taxon>Bacteroidota</taxon>
        <taxon>Cytophagia</taxon>
        <taxon>Cytophagales</taxon>
        <taxon>Flectobacillaceae</taxon>
        <taxon>Arcicella</taxon>
    </lineage>
</organism>
<evidence type="ECO:0000259" key="2">
    <source>
        <dbReference type="Pfam" id="PF01343"/>
    </source>
</evidence>
<name>A0ABU5QRR5_9BACT</name>
<proteinExistence type="inferred from homology"/>
<protein>
    <submittedName>
        <fullName evidence="3">S49 family peptidase</fullName>
    </submittedName>
</protein>
<comment type="similarity">
    <text evidence="1">Belongs to the peptidase S49 family.</text>
</comment>
<evidence type="ECO:0000313" key="3">
    <source>
        <dbReference type="EMBL" id="MEA5259450.1"/>
    </source>
</evidence>
<accession>A0ABU5QRR5</accession>
<comment type="caution">
    <text evidence="3">The sequence shown here is derived from an EMBL/GenBank/DDBJ whole genome shotgun (WGS) entry which is preliminary data.</text>
</comment>
<dbReference type="InterPro" id="IPR002142">
    <property type="entry name" value="Peptidase_S49"/>
</dbReference>
<evidence type="ECO:0000313" key="4">
    <source>
        <dbReference type="Proteomes" id="UP001304671"/>
    </source>
</evidence>
<dbReference type="PANTHER" id="PTHR42987">
    <property type="entry name" value="PEPTIDASE S49"/>
    <property type="match status" value="1"/>
</dbReference>
<dbReference type="Gene3D" id="6.20.330.10">
    <property type="match status" value="1"/>
</dbReference>
<dbReference type="RefSeq" id="WP_323251076.1">
    <property type="nucleotide sequence ID" value="NZ_JAYFUL010000031.1"/>
</dbReference>
<feature type="domain" description="Peptidase S49" evidence="2">
    <location>
        <begin position="121"/>
        <end position="269"/>
    </location>
</feature>
<keyword evidence="4" id="KW-1185">Reference proteome</keyword>
<dbReference type="Gene3D" id="3.90.226.10">
    <property type="entry name" value="2-enoyl-CoA Hydratase, Chain A, domain 1"/>
    <property type="match status" value="1"/>
</dbReference>
<dbReference type="Proteomes" id="UP001304671">
    <property type="component" value="Unassembled WGS sequence"/>
</dbReference>
<dbReference type="Pfam" id="PF01343">
    <property type="entry name" value="Peptidase_S49"/>
    <property type="match status" value="1"/>
</dbReference>
<dbReference type="EMBL" id="JAYFUL010000031">
    <property type="protein sequence ID" value="MEA5259450.1"/>
    <property type="molecule type" value="Genomic_DNA"/>
</dbReference>
<dbReference type="SUPFAM" id="SSF52096">
    <property type="entry name" value="ClpP/crotonase"/>
    <property type="match status" value="1"/>
</dbReference>
<reference evidence="3 4" key="1">
    <citation type="submission" date="2023-12" db="EMBL/GenBank/DDBJ databases">
        <title>Novel species of the genus Arcicella isolated from rivers.</title>
        <authorList>
            <person name="Lu H."/>
        </authorList>
    </citation>
    <scope>NUCLEOTIDE SEQUENCE [LARGE SCALE GENOMIC DNA]</scope>
    <source>
        <strain evidence="3 4">LMG 21963</strain>
    </source>
</reference>
<sequence>MANLFTEHIWNIEESYLRVSNKQTASGALGLFDVLGGAKNMLTADDAKWYNQYFTKKLSNNPNVLVLPIFGEMGRSSNELIADLLASAKKDDAYRASVLKINTPGGTADSCSLLADAVNEFRKAKPLLVQTAKCYSAGYFVASQADEIWLENDSSTGIGSISSLIFYENHQRELEQQGISLEIFRAKGGERKALINMYEPLTEETRAILQNQVNMARQEFVGYVKRGRVGKIKNEEVFKGDTYNIKQGLELGLADKVGSLSDAIKRSLQLSKG</sequence>
<evidence type="ECO:0000256" key="1">
    <source>
        <dbReference type="ARBA" id="ARBA00008683"/>
    </source>
</evidence>
<dbReference type="PANTHER" id="PTHR42987:SF4">
    <property type="entry name" value="PROTEASE SOHB-RELATED"/>
    <property type="match status" value="1"/>
</dbReference>
<gene>
    <name evidence="3" type="ORF">VB264_16745</name>
</gene>
<dbReference type="InterPro" id="IPR029045">
    <property type="entry name" value="ClpP/crotonase-like_dom_sf"/>
</dbReference>